<name>K1TB47_9ZZZZ</name>
<dbReference type="InterPro" id="IPR006091">
    <property type="entry name" value="Acyl-CoA_Oxase/DH_mid-dom"/>
</dbReference>
<dbReference type="InterPro" id="IPR037069">
    <property type="entry name" value="AcylCoA_DH/ox_N_sf"/>
</dbReference>
<dbReference type="AlphaFoldDB" id="K1TB47"/>
<dbReference type="PROSITE" id="PS00072">
    <property type="entry name" value="ACYL_COA_DH_1"/>
    <property type="match status" value="1"/>
</dbReference>
<reference evidence="9" key="1">
    <citation type="journal article" date="2013" name="Environ. Microbiol.">
        <title>Microbiota from the distal guts of lean and obese adolescents exhibit partial functional redundancy besides clear differences in community structure.</title>
        <authorList>
            <person name="Ferrer M."/>
            <person name="Ruiz A."/>
            <person name="Lanza F."/>
            <person name="Haange S.B."/>
            <person name="Oberbach A."/>
            <person name="Till H."/>
            <person name="Bargiela R."/>
            <person name="Campoy C."/>
            <person name="Segura M.T."/>
            <person name="Richter M."/>
            <person name="von Bergen M."/>
            <person name="Seifert J."/>
            <person name="Suarez A."/>
        </authorList>
    </citation>
    <scope>NUCLEOTIDE SEQUENCE</scope>
</reference>
<dbReference type="Pfam" id="PF02771">
    <property type="entry name" value="Acyl-CoA_dh_N"/>
    <property type="match status" value="1"/>
</dbReference>
<feature type="non-terminal residue" evidence="9">
    <location>
        <position position="351"/>
    </location>
</feature>
<feature type="domain" description="Acyl-CoA dehydrogenase/oxidase N-terminal" evidence="8">
    <location>
        <begin position="11"/>
        <end position="122"/>
    </location>
</feature>
<keyword evidence="5" id="KW-0560">Oxidoreductase</keyword>
<evidence type="ECO:0000259" key="7">
    <source>
        <dbReference type="Pfam" id="PF02770"/>
    </source>
</evidence>
<keyword evidence="3" id="KW-0285">Flavoprotein</keyword>
<dbReference type="Pfam" id="PF00441">
    <property type="entry name" value="Acyl-CoA_dh_1"/>
    <property type="match status" value="1"/>
</dbReference>
<evidence type="ECO:0000259" key="6">
    <source>
        <dbReference type="Pfam" id="PF00441"/>
    </source>
</evidence>
<dbReference type="FunFam" id="2.40.110.10:FF:000001">
    <property type="entry name" value="Acyl-CoA dehydrogenase, mitochondrial"/>
    <property type="match status" value="1"/>
</dbReference>
<evidence type="ECO:0000259" key="8">
    <source>
        <dbReference type="Pfam" id="PF02771"/>
    </source>
</evidence>
<dbReference type="Pfam" id="PF02770">
    <property type="entry name" value="Acyl-CoA_dh_M"/>
    <property type="match status" value="1"/>
</dbReference>
<gene>
    <name evidence="9" type="ORF">LEA_11237</name>
</gene>
<keyword evidence="4" id="KW-0274">FAD</keyword>
<comment type="similarity">
    <text evidence="2">Belongs to the acyl-CoA dehydrogenase family.</text>
</comment>
<dbReference type="GO" id="GO:0003995">
    <property type="term" value="F:acyl-CoA dehydrogenase activity"/>
    <property type="evidence" value="ECO:0007669"/>
    <property type="project" value="InterPro"/>
</dbReference>
<proteinExistence type="inferred from homology"/>
<dbReference type="SUPFAM" id="SSF47203">
    <property type="entry name" value="Acyl-CoA dehydrogenase C-terminal domain-like"/>
    <property type="match status" value="1"/>
</dbReference>
<comment type="cofactor">
    <cofactor evidence="1">
        <name>FAD</name>
        <dbReference type="ChEBI" id="CHEBI:57692"/>
    </cofactor>
</comment>
<dbReference type="PANTHER" id="PTHR43884">
    <property type="entry name" value="ACYL-COA DEHYDROGENASE"/>
    <property type="match status" value="1"/>
</dbReference>
<dbReference type="InterPro" id="IPR006089">
    <property type="entry name" value="Acyl-CoA_DH_CS"/>
</dbReference>
<dbReference type="SUPFAM" id="SSF56645">
    <property type="entry name" value="Acyl-CoA dehydrogenase NM domain-like"/>
    <property type="match status" value="1"/>
</dbReference>
<feature type="domain" description="Acyl-CoA oxidase/dehydrogenase middle" evidence="7">
    <location>
        <begin position="125"/>
        <end position="220"/>
    </location>
</feature>
<comment type="caution">
    <text evidence="9">The sequence shown here is derived from an EMBL/GenBank/DDBJ whole genome shotgun (WGS) entry which is preliminary data.</text>
</comment>
<dbReference type="Gene3D" id="1.20.140.10">
    <property type="entry name" value="Butyryl-CoA Dehydrogenase, subunit A, domain 3"/>
    <property type="match status" value="1"/>
</dbReference>
<evidence type="ECO:0000256" key="2">
    <source>
        <dbReference type="ARBA" id="ARBA00009347"/>
    </source>
</evidence>
<evidence type="ECO:0000256" key="3">
    <source>
        <dbReference type="ARBA" id="ARBA00022630"/>
    </source>
</evidence>
<dbReference type="InterPro" id="IPR046373">
    <property type="entry name" value="Acyl-CoA_Oxase/DH_mid-dom_sf"/>
</dbReference>
<evidence type="ECO:0000256" key="1">
    <source>
        <dbReference type="ARBA" id="ARBA00001974"/>
    </source>
</evidence>
<sequence>MSKYGYYLGMTPEQQDIVKMIREFAERELDPVVKEYDEKGEFPVQLHEKWGEMGLFGLDVPEQYGGLGLNAVTRYCISEELAKHDAGFTISNNSYSFGLSAILADGTEAQKQAACARILRGEGISMAITEPQSGSDVGSTRTSAKKVDGGYVLNGVKCFITNATLCSACVVLAVTNPDAGYHGMSLLLVEKSGAGVSVGKHEDKMGIRLSDTADFVMEDVFVPADRLIGTEGNGFAQTMKFLAGKRPVSVAGAVGVAQRALDLAVDYARERSFKHGPIAKLEGIQFLIADMEMRIQASRAMAVYGAQMTDAGIPIGTLGNSLKCFASEMCYDVVNMGLQVFAGYGYSREYP</sequence>
<protein>
    <submittedName>
        <fullName evidence="9">Acyl-CoA dehydrogenase domain protein</fullName>
    </submittedName>
</protein>
<dbReference type="Gene3D" id="2.40.110.10">
    <property type="entry name" value="Butyryl-CoA Dehydrogenase, subunit A, domain 2"/>
    <property type="match status" value="1"/>
</dbReference>
<dbReference type="GO" id="GO:0050660">
    <property type="term" value="F:flavin adenine dinucleotide binding"/>
    <property type="evidence" value="ECO:0007669"/>
    <property type="project" value="InterPro"/>
</dbReference>
<dbReference type="InterPro" id="IPR036250">
    <property type="entry name" value="AcylCo_DH-like_C"/>
</dbReference>
<dbReference type="Gene3D" id="1.10.540.10">
    <property type="entry name" value="Acyl-CoA dehydrogenase/oxidase, N-terminal domain"/>
    <property type="match status" value="1"/>
</dbReference>
<dbReference type="InterPro" id="IPR009100">
    <property type="entry name" value="AcylCoA_DH/oxidase_NM_dom_sf"/>
</dbReference>
<dbReference type="InterPro" id="IPR009075">
    <property type="entry name" value="AcylCo_DH/oxidase_C"/>
</dbReference>
<dbReference type="PANTHER" id="PTHR43884:SF12">
    <property type="entry name" value="ISOVALERYL-COA DEHYDROGENASE, MITOCHONDRIAL-RELATED"/>
    <property type="match status" value="1"/>
</dbReference>
<evidence type="ECO:0000313" key="9">
    <source>
        <dbReference type="EMBL" id="EKC63645.1"/>
    </source>
</evidence>
<evidence type="ECO:0000256" key="5">
    <source>
        <dbReference type="ARBA" id="ARBA00023002"/>
    </source>
</evidence>
<dbReference type="EMBL" id="AJWY01007561">
    <property type="protein sequence ID" value="EKC63645.1"/>
    <property type="molecule type" value="Genomic_DNA"/>
</dbReference>
<organism evidence="9">
    <name type="scientific">human gut metagenome</name>
    <dbReference type="NCBI Taxonomy" id="408170"/>
    <lineage>
        <taxon>unclassified sequences</taxon>
        <taxon>metagenomes</taxon>
        <taxon>organismal metagenomes</taxon>
    </lineage>
</organism>
<evidence type="ECO:0000256" key="4">
    <source>
        <dbReference type="ARBA" id="ARBA00022827"/>
    </source>
</evidence>
<feature type="domain" description="Acyl-CoA dehydrogenase/oxidase C-terminal" evidence="6">
    <location>
        <begin position="232"/>
        <end position="351"/>
    </location>
</feature>
<accession>K1TB47</accession>
<dbReference type="InterPro" id="IPR013786">
    <property type="entry name" value="AcylCoA_DH/ox_N"/>
</dbReference>